<gene>
    <name evidence="2" type="ORF">FM101_05960</name>
</gene>
<keyword evidence="3" id="KW-1185">Reference proteome</keyword>
<sequence>MGLFTQSVDVECSTAGLPLRMRWQGREYRVAADPVRWFERRRWWAEEIRAERGRGPGLVDHEIWQLQVRLAGKGPLLTFEVSRDVESGRWRLIRIHDALLESA</sequence>
<evidence type="ECO:0000259" key="1">
    <source>
        <dbReference type="Pfam" id="PF20114"/>
    </source>
</evidence>
<dbReference type="InterPro" id="IPR045443">
    <property type="entry name" value="DUF6504"/>
</dbReference>
<evidence type="ECO:0000313" key="2">
    <source>
        <dbReference type="EMBL" id="SJM59725.1"/>
    </source>
</evidence>
<dbReference type="Proteomes" id="UP000195913">
    <property type="component" value="Unassembled WGS sequence"/>
</dbReference>
<dbReference type="RefSeq" id="WP_086996855.1">
    <property type="nucleotide sequence ID" value="NZ_FUHW01000023.1"/>
</dbReference>
<reference evidence="2 3" key="1">
    <citation type="submission" date="2017-02" db="EMBL/GenBank/DDBJ databases">
        <authorList>
            <person name="Peterson S.W."/>
        </authorList>
    </citation>
    <scope>NUCLEOTIDE SEQUENCE [LARGE SCALE GENOMIC DNA]</scope>
    <source>
        <strain evidence="2 3">B Ar 00.02</strain>
    </source>
</reference>
<dbReference type="AlphaFoldDB" id="A0A1R4FV04"/>
<dbReference type="Pfam" id="PF20114">
    <property type="entry name" value="DUF6504"/>
    <property type="match status" value="1"/>
</dbReference>
<accession>A0A1R4FV04</accession>
<proteinExistence type="predicted"/>
<feature type="domain" description="DUF6504" evidence="1">
    <location>
        <begin position="11"/>
        <end position="97"/>
    </location>
</feature>
<protein>
    <recommendedName>
        <fullName evidence="1">DUF6504 domain-containing protein</fullName>
    </recommendedName>
</protein>
<dbReference type="EMBL" id="FUHW01000023">
    <property type="protein sequence ID" value="SJM59725.1"/>
    <property type="molecule type" value="Genomic_DNA"/>
</dbReference>
<evidence type="ECO:0000313" key="3">
    <source>
        <dbReference type="Proteomes" id="UP000195913"/>
    </source>
</evidence>
<organism evidence="2 3">
    <name type="scientific">Arthrobacter rhombi</name>
    <dbReference type="NCBI Taxonomy" id="71253"/>
    <lineage>
        <taxon>Bacteria</taxon>
        <taxon>Bacillati</taxon>
        <taxon>Actinomycetota</taxon>
        <taxon>Actinomycetes</taxon>
        <taxon>Micrococcales</taxon>
        <taxon>Micrococcaceae</taxon>
        <taxon>Arthrobacter</taxon>
    </lineage>
</organism>
<name>A0A1R4FV04_9MICC</name>